<protein>
    <submittedName>
        <fullName evidence="1">Molecular chaperone DnaJ</fullName>
    </submittedName>
</protein>
<evidence type="ECO:0000313" key="2">
    <source>
        <dbReference type="Proteomes" id="UP000317291"/>
    </source>
</evidence>
<sequence>MADYPKGLRLRPIEAWPGSLTRDRKVSPFTANWSITLDQLDRELWHLGPRNRGNADNAPAVLQIAMREQDFRLDGLPRANSRPEHPGVILNVDATRQGALSFPCDRFTDWRDNLRAIVLGMEALRKLDRYGITPGDRQYTGWKQLGAGTAAVEAGMSRAEAAKVLYLGSGVPEPIILRDPEAAAKAHRAARAAAHPDRHGDDRTNWDRVEEAATVLGLTP</sequence>
<name>A0A5C5RE00_9ACTN</name>
<dbReference type="AlphaFoldDB" id="A0A5C5RE00"/>
<accession>A0A5C5RE00</accession>
<dbReference type="RefSeq" id="WP_146560023.1">
    <property type="nucleotide sequence ID" value="NZ_VIGW01000002.1"/>
</dbReference>
<comment type="caution">
    <text evidence="1">The sequence shown here is derived from an EMBL/GenBank/DDBJ whole genome shotgun (WGS) entry which is preliminary data.</text>
</comment>
<dbReference type="OrthoDB" id="3831452at2"/>
<reference evidence="1 2" key="1">
    <citation type="submission" date="2019-06" db="EMBL/GenBank/DDBJ databases">
        <title>Tsukamurella conjunctivitidis sp. nov., Tsukamurella assacharolytica sp. nov. and Tsukamurella sputae sp. nov. isolated from patients with conjunctivitis, bacteraemia (lymphoma) and respiratory infection (sputum) in Hong Kong.</title>
        <authorList>
            <person name="Teng J.L.L."/>
            <person name="Lee H.H."/>
            <person name="Fong J.Y.H."/>
            <person name="Fok K.M.N."/>
            <person name="Lau S.K.P."/>
            <person name="Woo P.C.Y."/>
        </authorList>
    </citation>
    <scope>NUCLEOTIDE SEQUENCE [LARGE SCALE GENOMIC DNA]</scope>
    <source>
        <strain evidence="1 2">HKU71</strain>
    </source>
</reference>
<keyword evidence="2" id="KW-1185">Reference proteome</keyword>
<proteinExistence type="predicted"/>
<dbReference type="EMBL" id="VIGW01000002">
    <property type="protein sequence ID" value="TWS20804.1"/>
    <property type="molecule type" value="Genomic_DNA"/>
</dbReference>
<gene>
    <name evidence="1" type="ORF">FK529_05635</name>
</gene>
<organism evidence="1 2">
    <name type="scientific">Tsukamurella asaccharolytica</name>
    <dbReference type="NCBI Taxonomy" id="2592067"/>
    <lineage>
        <taxon>Bacteria</taxon>
        <taxon>Bacillati</taxon>
        <taxon>Actinomycetota</taxon>
        <taxon>Actinomycetes</taxon>
        <taxon>Mycobacteriales</taxon>
        <taxon>Tsukamurellaceae</taxon>
        <taxon>Tsukamurella</taxon>
    </lineage>
</organism>
<dbReference type="Proteomes" id="UP000317291">
    <property type="component" value="Unassembled WGS sequence"/>
</dbReference>
<evidence type="ECO:0000313" key="1">
    <source>
        <dbReference type="EMBL" id="TWS20804.1"/>
    </source>
</evidence>